<evidence type="ECO:0000256" key="3">
    <source>
        <dbReference type="ARBA" id="ARBA00022448"/>
    </source>
</evidence>
<feature type="compositionally biased region" description="Basic and acidic residues" evidence="10">
    <location>
        <begin position="417"/>
        <end position="428"/>
    </location>
</feature>
<evidence type="ECO:0000313" key="14">
    <source>
        <dbReference type="Proteomes" id="UP001145021"/>
    </source>
</evidence>
<evidence type="ECO:0000313" key="13">
    <source>
        <dbReference type="EMBL" id="KAJ1648319.1"/>
    </source>
</evidence>
<dbReference type="GO" id="GO:0034727">
    <property type="term" value="P:piecemeal microautophagy of the nucleus"/>
    <property type="evidence" value="ECO:0007669"/>
    <property type="project" value="TreeGrafter"/>
</dbReference>
<dbReference type="GO" id="GO:0097038">
    <property type="term" value="C:perinuclear endoplasmic reticulum"/>
    <property type="evidence" value="ECO:0007669"/>
    <property type="project" value="TreeGrafter"/>
</dbReference>
<dbReference type="InterPro" id="IPR011993">
    <property type="entry name" value="PH-like_dom_sf"/>
</dbReference>
<dbReference type="GO" id="GO:0006897">
    <property type="term" value="P:endocytosis"/>
    <property type="evidence" value="ECO:0007669"/>
    <property type="project" value="TreeGrafter"/>
</dbReference>
<dbReference type="InterPro" id="IPR018494">
    <property type="entry name" value="Oxysterol-bd_CS"/>
</dbReference>
<dbReference type="AlphaFoldDB" id="A0A9W7XS15"/>
<dbReference type="GO" id="GO:0006887">
    <property type="term" value="P:exocytosis"/>
    <property type="evidence" value="ECO:0007669"/>
    <property type="project" value="TreeGrafter"/>
</dbReference>
<feature type="coiled-coil region" evidence="9">
    <location>
        <begin position="768"/>
        <end position="795"/>
    </location>
</feature>
<keyword evidence="4" id="KW-0963">Cytoplasm</keyword>
<dbReference type="FunFam" id="2.40.160.120:FF:000001">
    <property type="entry name" value="Oxysterol-binding protein"/>
    <property type="match status" value="1"/>
</dbReference>
<dbReference type="GO" id="GO:0032541">
    <property type="term" value="C:cortical endoplasmic reticulum"/>
    <property type="evidence" value="ECO:0007669"/>
    <property type="project" value="TreeGrafter"/>
</dbReference>
<dbReference type="EMBL" id="JANBOH010000007">
    <property type="protein sequence ID" value="KAJ1648319.1"/>
    <property type="molecule type" value="Genomic_DNA"/>
</dbReference>
<evidence type="ECO:0000256" key="2">
    <source>
        <dbReference type="ARBA" id="ARBA00008842"/>
    </source>
</evidence>
<feature type="domain" description="PH" evidence="11">
    <location>
        <begin position="138"/>
        <end position="229"/>
    </location>
</feature>
<evidence type="ECO:0000256" key="6">
    <source>
        <dbReference type="ARBA" id="ARBA00023055"/>
    </source>
</evidence>
<comment type="caution">
    <text evidence="13">The sequence shown here is derived from an EMBL/GenBank/DDBJ whole genome shotgun (WGS) entry which is preliminary data.</text>
</comment>
<sequence length="841" mass="93199">MEEVEILPRDAYLHTVNIAQVPCTLQWWFTTKRKNIDFGLFHRKNTEETASLAGSMVEGSSTIGRQRGLGHFKLQDRGAVELMALKHYESSKSTIKGSWKVTESGTYVLYFDNSFSKNTSKRVSFCVAVKEEAREEPRVDFSGWLLKKKRKRMQGWARRWFAVQGAWLVYSTTEGGVPRAKIDVAGAVVSTSKEDRSITIDADEGFFQLRAQSQNEYEGWVQALKSAKEHAASGHSAGATLQQEQGSRADVSGAKEAHAEFEESMDKLARLLGGLGDPALREAAFQYLHAASASESTLHGMVGAGPAYASSAADMGHPVALSPSRASWFSDSDVFYDTNEILELSNGDEAGANRSPDMARVVDDDEASDEDDGYSDPGSREGTDSSGRSSRLREDLIRDPDFIEALARNSIQIGNTDSDKESSSKAEGDSEGAGEGDDATSDPRPSATVEGTRRLLAGYEPRTRLPAETCAANVSLISILRKNVGKDLSSIAMPLVMNEPINALQALCEELMYQRLLETAAEQSDSMDRLMYVAAFAISALSSKKPRAERKPFNPLLGETYEMVEATAGFRFVAEKVSHHPPIMACYADAPAYRFWQDSSGKSKFWGKSMEIIQTSNVHVELPAHGDHFTWAKPSALVRGLIAGARSVDFTGEMTIVNQSTGDRCAVSFKEGGLFTSSADEVECRLFRAGSSTCERLLRGCWSSHLRHERGLGQHADTLWTAAALPTDSERFYSFNYFTMRLNDLPAQLKPLLPLTDTRLRPDQRAYEEGRLDEAEALKLELEEAQRARKRRRDEAGQTWAAQWFQLRDDPHSPDGRSWQYNGGYWAARAKHIFPQTDQLW</sequence>
<evidence type="ECO:0000256" key="9">
    <source>
        <dbReference type="SAM" id="Coils"/>
    </source>
</evidence>
<evidence type="ECO:0000256" key="8">
    <source>
        <dbReference type="RuleBase" id="RU003844"/>
    </source>
</evidence>
<accession>A0A9W7XS15</accession>
<dbReference type="InterPro" id="IPR037239">
    <property type="entry name" value="OSBP_sf"/>
</dbReference>
<feature type="domain" description="GOLD" evidence="12">
    <location>
        <begin position="1"/>
        <end position="129"/>
    </location>
</feature>
<dbReference type="InterPro" id="IPR041680">
    <property type="entry name" value="PH_8"/>
</dbReference>
<dbReference type="PANTHER" id="PTHR10972">
    <property type="entry name" value="OXYSTEROL-BINDING PROTEIN-RELATED"/>
    <property type="match status" value="1"/>
</dbReference>
<feature type="compositionally biased region" description="Acidic residues" evidence="10">
    <location>
        <begin position="363"/>
        <end position="374"/>
    </location>
</feature>
<comment type="similarity">
    <text evidence="2 8">Belongs to the OSBP family.</text>
</comment>
<keyword evidence="7" id="KW-0446">Lipid-binding</keyword>
<keyword evidence="14" id="KW-1185">Reference proteome</keyword>
<dbReference type="InterPro" id="IPR001849">
    <property type="entry name" value="PH_domain"/>
</dbReference>
<dbReference type="GO" id="GO:0030011">
    <property type="term" value="P:maintenance of cell polarity"/>
    <property type="evidence" value="ECO:0007669"/>
    <property type="project" value="TreeGrafter"/>
</dbReference>
<dbReference type="GO" id="GO:0005886">
    <property type="term" value="C:plasma membrane"/>
    <property type="evidence" value="ECO:0007669"/>
    <property type="project" value="TreeGrafter"/>
</dbReference>
<gene>
    <name evidence="13" type="primary">OSH3</name>
    <name evidence="13" type="ORF">LPJ64_000372</name>
</gene>
<dbReference type="Gene3D" id="2.40.160.120">
    <property type="match status" value="1"/>
</dbReference>
<dbReference type="PANTHER" id="PTHR10972:SF203">
    <property type="entry name" value="OXYSTEROL-BINDING PROTEIN HOMOLOG 3"/>
    <property type="match status" value="1"/>
</dbReference>
<dbReference type="Pfam" id="PF15409">
    <property type="entry name" value="PH_8"/>
    <property type="match status" value="1"/>
</dbReference>
<dbReference type="Gene3D" id="2.60.120.680">
    <property type="entry name" value="GOLD domain"/>
    <property type="match status" value="1"/>
</dbReference>
<dbReference type="InterPro" id="IPR036598">
    <property type="entry name" value="GOLD_dom_sf"/>
</dbReference>
<dbReference type="SMART" id="SM00233">
    <property type="entry name" value="PH"/>
    <property type="match status" value="1"/>
</dbReference>
<evidence type="ECO:0000256" key="4">
    <source>
        <dbReference type="ARBA" id="ARBA00022490"/>
    </source>
</evidence>
<dbReference type="Gene3D" id="3.30.70.3490">
    <property type="match status" value="1"/>
</dbReference>
<dbReference type="GO" id="GO:0005829">
    <property type="term" value="C:cytosol"/>
    <property type="evidence" value="ECO:0007669"/>
    <property type="project" value="TreeGrafter"/>
</dbReference>
<evidence type="ECO:0000256" key="7">
    <source>
        <dbReference type="ARBA" id="ARBA00023121"/>
    </source>
</evidence>
<dbReference type="PROSITE" id="PS01013">
    <property type="entry name" value="OSBP"/>
    <property type="match status" value="1"/>
</dbReference>
<dbReference type="InterPro" id="IPR009038">
    <property type="entry name" value="GOLD_dom"/>
</dbReference>
<reference evidence="13" key="1">
    <citation type="submission" date="2022-07" db="EMBL/GenBank/DDBJ databases">
        <title>Phylogenomic reconstructions and comparative analyses of Kickxellomycotina fungi.</title>
        <authorList>
            <person name="Reynolds N.K."/>
            <person name="Stajich J.E."/>
            <person name="Barry K."/>
            <person name="Grigoriev I.V."/>
            <person name="Crous P."/>
            <person name="Smith M.E."/>
        </authorList>
    </citation>
    <scope>NUCLEOTIDE SEQUENCE</scope>
    <source>
        <strain evidence="13">NBRC 105413</strain>
    </source>
</reference>
<protein>
    <submittedName>
        <fullName evidence="13">Oxysterol-binding protein 3</fullName>
    </submittedName>
</protein>
<dbReference type="PROSITE" id="PS50866">
    <property type="entry name" value="GOLD"/>
    <property type="match status" value="1"/>
</dbReference>
<feature type="compositionally biased region" description="Acidic residues" evidence="10">
    <location>
        <begin position="429"/>
        <end position="440"/>
    </location>
</feature>
<dbReference type="PROSITE" id="PS50003">
    <property type="entry name" value="PH_DOMAIN"/>
    <property type="match status" value="1"/>
</dbReference>
<organism evidence="13 14">
    <name type="scientific">Coemansia asiatica</name>
    <dbReference type="NCBI Taxonomy" id="1052880"/>
    <lineage>
        <taxon>Eukaryota</taxon>
        <taxon>Fungi</taxon>
        <taxon>Fungi incertae sedis</taxon>
        <taxon>Zoopagomycota</taxon>
        <taxon>Kickxellomycotina</taxon>
        <taxon>Kickxellomycetes</taxon>
        <taxon>Kickxellales</taxon>
        <taxon>Kickxellaceae</taxon>
        <taxon>Coemansia</taxon>
    </lineage>
</organism>
<dbReference type="SUPFAM" id="SSF101576">
    <property type="entry name" value="Supernatant protein factor (SPF), C-terminal domain"/>
    <property type="match status" value="1"/>
</dbReference>
<evidence type="ECO:0000259" key="11">
    <source>
        <dbReference type="PROSITE" id="PS50003"/>
    </source>
</evidence>
<keyword evidence="5" id="KW-0597">Phosphoprotein</keyword>
<keyword evidence="6" id="KW-0445">Lipid transport</keyword>
<comment type="subcellular location">
    <subcellularLocation>
        <location evidence="1">Cytoplasm</location>
    </subcellularLocation>
</comment>
<dbReference type="Proteomes" id="UP001145021">
    <property type="component" value="Unassembled WGS sequence"/>
</dbReference>
<dbReference type="GO" id="GO:0035621">
    <property type="term" value="P:ER to Golgi ceramide transport"/>
    <property type="evidence" value="ECO:0007669"/>
    <property type="project" value="TreeGrafter"/>
</dbReference>
<feature type="region of interest" description="Disordered" evidence="10">
    <location>
        <begin position="408"/>
        <end position="452"/>
    </location>
</feature>
<keyword evidence="9" id="KW-0175">Coiled coil</keyword>
<proteinExistence type="inferred from homology"/>
<dbReference type="Pfam" id="PF01237">
    <property type="entry name" value="Oxysterol_BP"/>
    <property type="match status" value="1"/>
</dbReference>
<evidence type="ECO:0000256" key="1">
    <source>
        <dbReference type="ARBA" id="ARBA00004496"/>
    </source>
</evidence>
<name>A0A9W7XS15_9FUNG</name>
<dbReference type="GO" id="GO:0120009">
    <property type="term" value="P:intermembrane lipid transfer"/>
    <property type="evidence" value="ECO:0007669"/>
    <property type="project" value="UniProtKB-ARBA"/>
</dbReference>
<evidence type="ECO:0000256" key="5">
    <source>
        <dbReference type="ARBA" id="ARBA00022553"/>
    </source>
</evidence>
<dbReference type="SUPFAM" id="SSF50729">
    <property type="entry name" value="PH domain-like"/>
    <property type="match status" value="1"/>
</dbReference>
<dbReference type="InterPro" id="IPR000648">
    <property type="entry name" value="Oxysterol-bd"/>
</dbReference>
<keyword evidence="3" id="KW-0813">Transport</keyword>
<feature type="region of interest" description="Disordered" evidence="10">
    <location>
        <begin position="347"/>
        <end position="395"/>
    </location>
</feature>
<dbReference type="Gene3D" id="2.30.29.30">
    <property type="entry name" value="Pleckstrin-homology domain (PH domain)/Phosphotyrosine-binding domain (PTB)"/>
    <property type="match status" value="1"/>
</dbReference>
<dbReference type="GO" id="GO:0032934">
    <property type="term" value="F:sterol binding"/>
    <property type="evidence" value="ECO:0007669"/>
    <property type="project" value="TreeGrafter"/>
</dbReference>
<dbReference type="SUPFAM" id="SSF144000">
    <property type="entry name" value="Oxysterol-binding protein-like"/>
    <property type="match status" value="1"/>
</dbReference>
<evidence type="ECO:0000259" key="12">
    <source>
        <dbReference type="PROSITE" id="PS50866"/>
    </source>
</evidence>
<evidence type="ECO:0000256" key="10">
    <source>
        <dbReference type="SAM" id="MobiDB-lite"/>
    </source>
</evidence>